<name>X1BFS2_9ZZZZ</name>
<protein>
    <recommendedName>
        <fullName evidence="2">Transglycosylase SLT domain-containing protein</fullName>
    </recommendedName>
</protein>
<reference evidence="1" key="1">
    <citation type="journal article" date="2014" name="Front. Microbiol.">
        <title>High frequency of phylogenetically diverse reductive dehalogenase-homologous genes in deep subseafloor sedimentary metagenomes.</title>
        <authorList>
            <person name="Kawai M."/>
            <person name="Futagami T."/>
            <person name="Toyoda A."/>
            <person name="Takaki Y."/>
            <person name="Nishi S."/>
            <person name="Hori S."/>
            <person name="Arai W."/>
            <person name="Tsubouchi T."/>
            <person name="Morono Y."/>
            <person name="Uchiyama I."/>
            <person name="Ito T."/>
            <person name="Fujiyama A."/>
            <person name="Inagaki F."/>
            <person name="Takami H."/>
        </authorList>
    </citation>
    <scope>NUCLEOTIDE SEQUENCE</scope>
    <source>
        <strain evidence="1">Expedition CK06-06</strain>
    </source>
</reference>
<feature type="non-terminal residue" evidence="1">
    <location>
        <position position="123"/>
    </location>
</feature>
<dbReference type="SUPFAM" id="SSF53955">
    <property type="entry name" value="Lysozyme-like"/>
    <property type="match status" value="1"/>
</dbReference>
<dbReference type="AlphaFoldDB" id="X1BFS2"/>
<evidence type="ECO:0000313" key="1">
    <source>
        <dbReference type="EMBL" id="GAG93875.1"/>
    </source>
</evidence>
<dbReference type="InterPro" id="IPR023346">
    <property type="entry name" value="Lysozyme-like_dom_sf"/>
</dbReference>
<organism evidence="1">
    <name type="scientific">marine sediment metagenome</name>
    <dbReference type="NCBI Taxonomy" id="412755"/>
    <lineage>
        <taxon>unclassified sequences</taxon>
        <taxon>metagenomes</taxon>
        <taxon>ecological metagenomes</taxon>
    </lineage>
</organism>
<evidence type="ECO:0008006" key="2">
    <source>
        <dbReference type="Google" id="ProtNLM"/>
    </source>
</evidence>
<proteinExistence type="predicted"/>
<dbReference type="EMBL" id="BART01023550">
    <property type="protein sequence ID" value="GAG93875.1"/>
    <property type="molecule type" value="Genomic_DNA"/>
</dbReference>
<dbReference type="Gene3D" id="1.10.530.10">
    <property type="match status" value="1"/>
</dbReference>
<comment type="caution">
    <text evidence="1">The sequence shown here is derived from an EMBL/GenBank/DDBJ whole genome shotgun (WGS) entry which is preliminary data.</text>
</comment>
<accession>X1BFS2</accession>
<gene>
    <name evidence="1" type="ORF">S01H4_42813</name>
</gene>
<sequence length="123" mass="14002">MSYNKEQFESLIRRVLVAELGKELCTDAAVNLLLGTAAQESLFGTYMRQVRGPAMGVFQIEPATFNWLKEKYNKDYPHLSKVIVEDLEWDLALAIIFARLRYRAVPAALPIADDIHALAAYWK</sequence>